<feature type="transmembrane region" description="Helical" evidence="1">
    <location>
        <begin position="189"/>
        <end position="208"/>
    </location>
</feature>
<sequence length="603" mass="70728">MIFIHVLIGLLSIFVSPHILLHKLYKHINLSLRFSYGIIISYTVVWILVLINYYLNLPDVFTLIFVYIIFLLSVIDFLRSKYNFENTSKTLILLLVSLVILIPLFSHIGVGFRIIDALASWNKWGIELYNNEYNPINAAYPVLQPGIWSLIYKIQGNSDIWWTAQLTLFAIPLLVILQLIILYNESKNITYIIMSILLLPYFYSSHVYNGNMDIPVMLLGMLSLIILYTAELHKNEKSFEYYIYASLLLAGIASITKQAGLAFIVFNVIYILFNVKSFTYKKRLLYVIIGSMLYFISYLSLYYQNNIAPPLGNIDHLAEIAEYRYNKESISEILAWAYKNFFLLPEKLPLIDTIKVKYFTLSLMILGLILFMFKDLRKYNNIAFLSAVYFILSSILWFFYFSYDERNALWVKTFYIIFFSINISYLISYFPYNLKYITASIFILLVGFLFNKNDLAYRVQEKSQQGICEKYKCVNSVNEAKKLLDAHQDNTCMQIYTNEMVMHADALVKAYKNKFILVGRDYHYQNFEFLEHDCVKGRYIIFRQNSTLRTYEWSKVIKLHEERVIQRVKNTKGLVFFVPANTKLPDDYFNNMPSNHGNTEGTL</sequence>
<feature type="transmembrane region" description="Helical" evidence="1">
    <location>
        <begin position="6"/>
        <end position="22"/>
    </location>
</feature>
<feature type="transmembrane region" description="Helical" evidence="1">
    <location>
        <begin position="160"/>
        <end position="182"/>
    </location>
</feature>
<feature type="transmembrane region" description="Helical" evidence="1">
    <location>
        <begin position="90"/>
        <end position="115"/>
    </location>
</feature>
<gene>
    <name evidence="2" type="ORF">HELGO_WM574</name>
</gene>
<feature type="transmembrane region" description="Helical" evidence="1">
    <location>
        <begin position="433"/>
        <end position="450"/>
    </location>
</feature>
<dbReference type="EMBL" id="CACVAS010000107">
    <property type="protein sequence ID" value="CAA6819752.1"/>
    <property type="molecule type" value="Genomic_DNA"/>
</dbReference>
<feature type="transmembrane region" description="Helical" evidence="1">
    <location>
        <begin position="242"/>
        <end position="272"/>
    </location>
</feature>
<feature type="transmembrane region" description="Helical" evidence="1">
    <location>
        <begin position="34"/>
        <end position="54"/>
    </location>
</feature>
<name>A0A6S6TFT7_9BACT</name>
<feature type="transmembrane region" description="Helical" evidence="1">
    <location>
        <begin position="356"/>
        <end position="373"/>
    </location>
</feature>
<reference evidence="2" key="1">
    <citation type="submission" date="2020-01" db="EMBL/GenBank/DDBJ databases">
        <authorList>
            <person name="Meier V. D."/>
            <person name="Meier V D."/>
        </authorList>
    </citation>
    <scope>NUCLEOTIDE SEQUENCE</scope>
    <source>
        <strain evidence="2">HLG_WM_MAG_01</strain>
    </source>
</reference>
<evidence type="ECO:0000313" key="2">
    <source>
        <dbReference type="EMBL" id="CAA6819752.1"/>
    </source>
</evidence>
<accession>A0A6S6TFT7</accession>
<organism evidence="2">
    <name type="scientific">uncultured Sulfurovum sp</name>
    <dbReference type="NCBI Taxonomy" id="269237"/>
    <lineage>
        <taxon>Bacteria</taxon>
        <taxon>Pseudomonadati</taxon>
        <taxon>Campylobacterota</taxon>
        <taxon>Epsilonproteobacteria</taxon>
        <taxon>Campylobacterales</taxon>
        <taxon>Sulfurovaceae</taxon>
        <taxon>Sulfurovum</taxon>
        <taxon>environmental samples</taxon>
    </lineage>
</organism>
<protein>
    <recommendedName>
        <fullName evidence="3">Glycosyltransferase RgtA/B/C/D-like domain-containing protein</fullName>
    </recommendedName>
</protein>
<keyword evidence="1" id="KW-1133">Transmembrane helix</keyword>
<keyword evidence="1" id="KW-0812">Transmembrane</keyword>
<feature type="transmembrane region" description="Helical" evidence="1">
    <location>
        <begin position="60"/>
        <end position="78"/>
    </location>
</feature>
<dbReference type="AlphaFoldDB" id="A0A6S6TFT7"/>
<feature type="transmembrane region" description="Helical" evidence="1">
    <location>
        <begin position="284"/>
        <end position="303"/>
    </location>
</feature>
<proteinExistence type="predicted"/>
<evidence type="ECO:0008006" key="3">
    <source>
        <dbReference type="Google" id="ProtNLM"/>
    </source>
</evidence>
<evidence type="ECO:0000256" key="1">
    <source>
        <dbReference type="SAM" id="Phobius"/>
    </source>
</evidence>
<feature type="transmembrane region" description="Helical" evidence="1">
    <location>
        <begin position="379"/>
        <end position="401"/>
    </location>
</feature>
<keyword evidence="1" id="KW-0472">Membrane</keyword>